<dbReference type="EMBL" id="JPKY01000029">
    <property type="protein sequence ID" value="KFH45668.1"/>
    <property type="molecule type" value="Genomic_DNA"/>
</dbReference>
<accession>A0A086T8I6</accession>
<comment type="caution">
    <text evidence="3">The sequence shown here is derived from an EMBL/GenBank/DDBJ whole genome shotgun (WGS) entry which is preliminary data.</text>
</comment>
<dbReference type="HOGENOM" id="CLU_086099_0_1_1"/>
<feature type="signal peptide" evidence="2">
    <location>
        <begin position="1"/>
        <end position="17"/>
    </location>
</feature>
<dbReference type="STRING" id="857340.A0A086T8I6"/>
<dbReference type="AlphaFoldDB" id="A0A086T8I6"/>
<evidence type="ECO:0000313" key="4">
    <source>
        <dbReference type="Proteomes" id="UP000029964"/>
    </source>
</evidence>
<evidence type="ECO:0000313" key="3">
    <source>
        <dbReference type="EMBL" id="KFH45668.1"/>
    </source>
</evidence>
<feature type="compositionally biased region" description="Low complexity" evidence="1">
    <location>
        <begin position="128"/>
        <end position="170"/>
    </location>
</feature>
<proteinExistence type="predicted"/>
<reference evidence="4" key="1">
    <citation type="journal article" date="2014" name="Genome Announc.">
        <title>Genome sequence and annotation of Acremonium chrysogenum, producer of the beta-lactam antibiotic cephalosporin C.</title>
        <authorList>
            <person name="Terfehr D."/>
            <person name="Dahlmann T.A."/>
            <person name="Specht T."/>
            <person name="Zadra I."/>
            <person name="Kuernsteiner H."/>
            <person name="Kueck U."/>
        </authorList>
    </citation>
    <scope>NUCLEOTIDE SEQUENCE [LARGE SCALE GENOMIC DNA]</scope>
    <source>
        <strain evidence="4">ATCC 11550 / CBS 779.69 / DSM 880 / IAM 14645 / JCM 23072 / IMI 49137</strain>
    </source>
</reference>
<gene>
    <name evidence="3" type="ORF">ACRE_035550</name>
</gene>
<dbReference type="Proteomes" id="UP000029964">
    <property type="component" value="Unassembled WGS sequence"/>
</dbReference>
<dbReference type="OrthoDB" id="3942074at2759"/>
<keyword evidence="4" id="KW-1185">Reference proteome</keyword>
<name>A0A086T8I6_HAPC1</name>
<evidence type="ECO:0000256" key="2">
    <source>
        <dbReference type="SAM" id="SignalP"/>
    </source>
</evidence>
<sequence length="207" mass="20815">MKSPIPVIALLAATAAAKTDYDGCTSFTSMVTVRTEIGYGNTYATVIWYDPSNLELCKGVDCGGGRAPPKTVPGCPAYSGTETVEPTFLSEDPANPKPTSTEEAAETKSTEVVEEEEETKGADDSDDAAAGSTVKTTAPPAKTTSSPAETTATPTPSSSGDEQETPGATSGEEEEGSATSTDGEAGASLPTAALNVVAGVAAIVALL</sequence>
<feature type="chain" id="PRO_5001815406" evidence="2">
    <location>
        <begin position="18"/>
        <end position="207"/>
    </location>
</feature>
<organism evidence="3 4">
    <name type="scientific">Hapsidospora chrysogenum (strain ATCC 11550 / CBS 779.69 / DSM 880 / IAM 14645 / JCM 23072 / IMI 49137)</name>
    <name type="common">Acremonium chrysogenum</name>
    <dbReference type="NCBI Taxonomy" id="857340"/>
    <lineage>
        <taxon>Eukaryota</taxon>
        <taxon>Fungi</taxon>
        <taxon>Dikarya</taxon>
        <taxon>Ascomycota</taxon>
        <taxon>Pezizomycotina</taxon>
        <taxon>Sordariomycetes</taxon>
        <taxon>Hypocreomycetidae</taxon>
        <taxon>Hypocreales</taxon>
        <taxon>Bionectriaceae</taxon>
        <taxon>Hapsidospora</taxon>
    </lineage>
</organism>
<feature type="region of interest" description="Disordered" evidence="1">
    <location>
        <begin position="68"/>
        <end position="186"/>
    </location>
</feature>
<keyword evidence="2" id="KW-0732">Signal</keyword>
<protein>
    <submittedName>
        <fullName evidence="3">Uncharacterized protein</fullName>
    </submittedName>
</protein>
<evidence type="ECO:0000256" key="1">
    <source>
        <dbReference type="SAM" id="MobiDB-lite"/>
    </source>
</evidence>